<organism evidence="1 2">
    <name type="scientific">Pistacia integerrima</name>
    <dbReference type="NCBI Taxonomy" id="434235"/>
    <lineage>
        <taxon>Eukaryota</taxon>
        <taxon>Viridiplantae</taxon>
        <taxon>Streptophyta</taxon>
        <taxon>Embryophyta</taxon>
        <taxon>Tracheophyta</taxon>
        <taxon>Spermatophyta</taxon>
        <taxon>Magnoliopsida</taxon>
        <taxon>eudicotyledons</taxon>
        <taxon>Gunneridae</taxon>
        <taxon>Pentapetalae</taxon>
        <taxon>rosids</taxon>
        <taxon>malvids</taxon>
        <taxon>Sapindales</taxon>
        <taxon>Anacardiaceae</taxon>
        <taxon>Pistacia</taxon>
    </lineage>
</organism>
<protein>
    <submittedName>
        <fullName evidence="1">Uncharacterized protein</fullName>
    </submittedName>
</protein>
<name>A0ACC0X1I0_9ROSI</name>
<comment type="caution">
    <text evidence="1">The sequence shown here is derived from an EMBL/GenBank/DDBJ whole genome shotgun (WGS) entry which is preliminary data.</text>
</comment>
<sequence>MLASQLFQLLDFANLPILPPYLQLGAHQFTDGTNFDSTGVGVLDETHPQTIRPRLQLSYFKDVVKSLKQKQGKVEAKMVLRNAVYLFSIGGNDYFNFSQTNPKAFQSFKGQYVKTVIGKLTSMLKQDYPSSLARLHNRYPSVVFKKLSTQLPGFKYAIFDYYNALGDRVANPSKYGFKKGKAICYGNGPYRGMNCGNTINGTQSFELSSNPGEYVWFDGGHTTERANTQLAQLL</sequence>
<evidence type="ECO:0000313" key="1">
    <source>
        <dbReference type="EMBL" id="KAJ0007566.1"/>
    </source>
</evidence>
<keyword evidence="2" id="KW-1185">Reference proteome</keyword>
<accession>A0ACC0X1I0</accession>
<evidence type="ECO:0000313" key="2">
    <source>
        <dbReference type="Proteomes" id="UP001163603"/>
    </source>
</evidence>
<gene>
    <name evidence="1" type="ORF">Pint_29385</name>
</gene>
<dbReference type="EMBL" id="CM047750">
    <property type="protein sequence ID" value="KAJ0007566.1"/>
    <property type="molecule type" value="Genomic_DNA"/>
</dbReference>
<dbReference type="Proteomes" id="UP001163603">
    <property type="component" value="Chromosome 15"/>
</dbReference>
<reference evidence="2" key="1">
    <citation type="journal article" date="2023" name="G3 (Bethesda)">
        <title>Genome assembly and association tests identify interacting loci associated with vigor, precocity, and sex in interspecific pistachio rootstocks.</title>
        <authorList>
            <person name="Palmer W."/>
            <person name="Jacygrad E."/>
            <person name="Sagayaradj S."/>
            <person name="Cavanaugh K."/>
            <person name="Han R."/>
            <person name="Bertier L."/>
            <person name="Beede B."/>
            <person name="Kafkas S."/>
            <person name="Golino D."/>
            <person name="Preece J."/>
            <person name="Michelmore R."/>
        </authorList>
    </citation>
    <scope>NUCLEOTIDE SEQUENCE [LARGE SCALE GENOMIC DNA]</scope>
</reference>
<proteinExistence type="predicted"/>